<evidence type="ECO:0000313" key="3">
    <source>
        <dbReference type="Proteomes" id="UP000784294"/>
    </source>
</evidence>
<feature type="region of interest" description="Disordered" evidence="1">
    <location>
        <begin position="149"/>
        <end position="204"/>
    </location>
</feature>
<proteinExistence type="predicted"/>
<reference evidence="2" key="1">
    <citation type="submission" date="2018-11" db="EMBL/GenBank/DDBJ databases">
        <authorList>
            <consortium name="Pathogen Informatics"/>
        </authorList>
    </citation>
    <scope>NUCLEOTIDE SEQUENCE</scope>
</reference>
<protein>
    <submittedName>
        <fullName evidence="2">Uncharacterized protein</fullName>
    </submittedName>
</protein>
<feature type="compositionally biased region" description="Polar residues" evidence="1">
    <location>
        <begin position="149"/>
        <end position="162"/>
    </location>
</feature>
<evidence type="ECO:0000256" key="1">
    <source>
        <dbReference type="SAM" id="MobiDB-lite"/>
    </source>
</evidence>
<feature type="compositionally biased region" description="Polar residues" evidence="1">
    <location>
        <begin position="187"/>
        <end position="202"/>
    </location>
</feature>
<dbReference type="Proteomes" id="UP000784294">
    <property type="component" value="Unassembled WGS sequence"/>
</dbReference>
<evidence type="ECO:0000313" key="2">
    <source>
        <dbReference type="EMBL" id="VEL11723.1"/>
    </source>
</evidence>
<feature type="region of interest" description="Disordered" evidence="1">
    <location>
        <begin position="1"/>
        <end position="29"/>
    </location>
</feature>
<feature type="compositionally biased region" description="Low complexity" evidence="1">
    <location>
        <begin position="168"/>
        <end position="180"/>
    </location>
</feature>
<keyword evidence="3" id="KW-1185">Reference proteome</keyword>
<dbReference type="AlphaFoldDB" id="A0A3S5CDC0"/>
<feature type="region of interest" description="Disordered" evidence="1">
    <location>
        <begin position="54"/>
        <end position="73"/>
    </location>
</feature>
<comment type="caution">
    <text evidence="2">The sequence shown here is derived from an EMBL/GenBank/DDBJ whole genome shotgun (WGS) entry which is preliminary data.</text>
</comment>
<dbReference type="EMBL" id="CAAALY010012629">
    <property type="protein sequence ID" value="VEL11723.1"/>
    <property type="molecule type" value="Genomic_DNA"/>
</dbReference>
<organism evidence="2 3">
    <name type="scientific">Protopolystoma xenopodis</name>
    <dbReference type="NCBI Taxonomy" id="117903"/>
    <lineage>
        <taxon>Eukaryota</taxon>
        <taxon>Metazoa</taxon>
        <taxon>Spiralia</taxon>
        <taxon>Lophotrochozoa</taxon>
        <taxon>Platyhelminthes</taxon>
        <taxon>Monogenea</taxon>
        <taxon>Polyopisthocotylea</taxon>
        <taxon>Polystomatidea</taxon>
        <taxon>Polystomatidae</taxon>
        <taxon>Protopolystoma</taxon>
    </lineage>
</organism>
<accession>A0A3S5CDC0</accession>
<name>A0A3S5CDC0_9PLAT</name>
<gene>
    <name evidence="2" type="ORF">PXEA_LOCUS5163</name>
</gene>
<sequence>MAGQLHQSTKSATQSQNAYQQPSWSFHSSGHRILQNSSTITGIEAGQAEAEDLRIHRRQSPSTETSSIPLLPQLPFPNPSLYTSQINNGNRKSTGPVNSVSSFLVGSPGFGGVNSGDIGNLSLATRKSISDVFSRLVACNSVRILPTSLMSGLSSNTPNNGNSHERNQNQNNTSNPNSNQILDHLNGPSSNRNQDQSYNLSRSHNERRFALQDNLLLRIRRLQQLPRLRSSQRYLLLCYERRRIWPGNT</sequence>